<reference evidence="7 8" key="1">
    <citation type="journal article" date="2015" name="Genome Announc.">
        <title>Draft Genome Sequence of Clostridium tyrobutyricum Strain DIVETGP, Isolated from Cow's Milk for Grana Padano Production.</title>
        <authorList>
            <person name="Soggiu A."/>
            <person name="Piras C."/>
            <person name="Gaiarsa S."/>
            <person name="Sassera D."/>
            <person name="Roncada P."/>
            <person name="Bendixen E."/>
            <person name="Brasca M."/>
            <person name="Bonizzi L."/>
        </authorList>
    </citation>
    <scope>NUCLEOTIDE SEQUENCE [LARGE SCALE GENOMIC DNA]</scope>
    <source>
        <strain evidence="7 8">DIVETGP</strain>
    </source>
</reference>
<accession>W6N7P8</accession>
<protein>
    <recommendedName>
        <fullName evidence="9">Manganese transport protein MntH</fullName>
    </recommendedName>
</protein>
<dbReference type="GO" id="GO:0034755">
    <property type="term" value="P:iron ion transmembrane transport"/>
    <property type="evidence" value="ECO:0007669"/>
    <property type="project" value="TreeGrafter"/>
</dbReference>
<feature type="transmembrane region" description="Helical" evidence="6">
    <location>
        <begin position="112"/>
        <end position="137"/>
    </location>
</feature>
<dbReference type="GO" id="GO:0015086">
    <property type="term" value="F:cadmium ion transmembrane transporter activity"/>
    <property type="evidence" value="ECO:0007669"/>
    <property type="project" value="TreeGrafter"/>
</dbReference>
<keyword evidence="5 6" id="KW-0472">Membrane</keyword>
<feature type="transmembrane region" description="Helical" evidence="6">
    <location>
        <begin position="347"/>
        <end position="367"/>
    </location>
</feature>
<dbReference type="AlphaFoldDB" id="W6N7P8"/>
<organism evidence="7 8">
    <name type="scientific">Clostridium tyrobutyricum DIVETGP</name>
    <dbReference type="NCBI Taxonomy" id="1408889"/>
    <lineage>
        <taxon>Bacteria</taxon>
        <taxon>Bacillati</taxon>
        <taxon>Bacillota</taxon>
        <taxon>Clostridia</taxon>
        <taxon>Eubacteriales</taxon>
        <taxon>Clostridiaceae</taxon>
        <taxon>Clostridium</taxon>
    </lineage>
</organism>
<keyword evidence="8" id="KW-1185">Reference proteome</keyword>
<dbReference type="GO" id="GO:0005886">
    <property type="term" value="C:plasma membrane"/>
    <property type="evidence" value="ECO:0007669"/>
    <property type="project" value="TreeGrafter"/>
</dbReference>
<dbReference type="EMBL" id="CBXI010000043">
    <property type="protein sequence ID" value="CDL92546.1"/>
    <property type="molecule type" value="Genomic_DNA"/>
</dbReference>
<evidence type="ECO:0000256" key="3">
    <source>
        <dbReference type="ARBA" id="ARBA00022692"/>
    </source>
</evidence>
<name>W6N7P8_CLOTY</name>
<dbReference type="OrthoDB" id="141480at2"/>
<dbReference type="PANTHER" id="PTHR11706">
    <property type="entry name" value="SOLUTE CARRIER PROTEIN FAMILY 11 MEMBER"/>
    <property type="match status" value="1"/>
</dbReference>
<feature type="transmembrane region" description="Helical" evidence="6">
    <location>
        <begin position="407"/>
        <end position="429"/>
    </location>
</feature>
<feature type="transmembrane region" description="Helical" evidence="6">
    <location>
        <begin position="373"/>
        <end position="395"/>
    </location>
</feature>
<gene>
    <name evidence="7" type="ORF">CTDIVETGP_2616</name>
</gene>
<comment type="caution">
    <text evidence="7">The sequence shown here is derived from an EMBL/GenBank/DDBJ whole genome shotgun (WGS) entry which is preliminary data.</text>
</comment>
<keyword evidence="4 6" id="KW-1133">Transmembrane helix</keyword>
<evidence type="ECO:0000313" key="8">
    <source>
        <dbReference type="Proteomes" id="UP000019482"/>
    </source>
</evidence>
<evidence type="ECO:0000313" key="7">
    <source>
        <dbReference type="EMBL" id="CDL92546.1"/>
    </source>
</evidence>
<evidence type="ECO:0008006" key="9">
    <source>
        <dbReference type="Google" id="ProtNLM"/>
    </source>
</evidence>
<sequence length="432" mass="47665">MSELQENLEKKNIKFDDIVDNDTKGMKNKLLFLWALIGPGFLAAIGDNDAGGLISYSVTGMKFGISLFIPLSICLVIITYTVQEMSMRLSVVTQTGFTSLIKKYYGNLWIKYHITTICMENILMLTTEFIGMSAGLVVLGLPMWVSVLISLVLVLSVITMAGYWTKERLTLFIGFFNIVFIIIAFMTHPSIKNIAYTFIAWNYPKESQNLFWYIVAIIGNAVAPWMIFFQGNACIDKGIVKDHIRLGRIDTTIGCIVQVVIAACVIISGAALFGQVNNIETLGPAQLILTFSSHMGRTAGILFGIGLFNAGFMAAITISLSTTWCVSEAFGWKQSLNSKLSEAPKFYGVYIGSVVIAACIVLIPNLHLNYITLLAQVISGFLMAPILIFLVMLTNKKELMGEYKNNLFINIRACIVAAILIVMAVLLIFNSI</sequence>
<comment type="subcellular location">
    <subcellularLocation>
        <location evidence="1">Membrane</location>
        <topology evidence="1">Multi-pass membrane protein</topology>
    </subcellularLocation>
</comment>
<keyword evidence="2" id="KW-0813">Transport</keyword>
<feature type="transmembrane region" description="Helical" evidence="6">
    <location>
        <begin position="252"/>
        <end position="273"/>
    </location>
</feature>
<evidence type="ECO:0000256" key="1">
    <source>
        <dbReference type="ARBA" id="ARBA00004141"/>
    </source>
</evidence>
<keyword evidence="3 6" id="KW-0812">Transmembrane</keyword>
<dbReference type="Pfam" id="PF01566">
    <property type="entry name" value="Nramp"/>
    <property type="match status" value="1"/>
</dbReference>
<feature type="transmembrane region" description="Helical" evidence="6">
    <location>
        <begin position="30"/>
        <end position="46"/>
    </location>
</feature>
<evidence type="ECO:0000256" key="6">
    <source>
        <dbReference type="SAM" id="Phobius"/>
    </source>
</evidence>
<dbReference type="PANTHER" id="PTHR11706:SF33">
    <property type="entry name" value="NATURAL RESISTANCE-ASSOCIATED MACROPHAGE PROTEIN 2"/>
    <property type="match status" value="1"/>
</dbReference>
<evidence type="ECO:0000256" key="2">
    <source>
        <dbReference type="ARBA" id="ARBA00022448"/>
    </source>
</evidence>
<feature type="transmembrane region" description="Helical" evidence="6">
    <location>
        <begin position="171"/>
        <end position="191"/>
    </location>
</feature>
<dbReference type="InterPro" id="IPR001046">
    <property type="entry name" value="NRAMP_fam"/>
</dbReference>
<evidence type="ECO:0000256" key="5">
    <source>
        <dbReference type="ARBA" id="ARBA00023136"/>
    </source>
</evidence>
<proteinExistence type="predicted"/>
<evidence type="ECO:0000256" key="4">
    <source>
        <dbReference type="ARBA" id="ARBA00022989"/>
    </source>
</evidence>
<feature type="transmembrane region" description="Helical" evidence="6">
    <location>
        <begin position="301"/>
        <end position="326"/>
    </location>
</feature>
<feature type="transmembrane region" description="Helical" evidence="6">
    <location>
        <begin position="58"/>
        <end position="80"/>
    </location>
</feature>
<dbReference type="Proteomes" id="UP000019482">
    <property type="component" value="Unassembled WGS sequence"/>
</dbReference>
<feature type="transmembrane region" description="Helical" evidence="6">
    <location>
        <begin position="211"/>
        <end position="231"/>
    </location>
</feature>
<feature type="transmembrane region" description="Helical" evidence="6">
    <location>
        <begin position="143"/>
        <end position="164"/>
    </location>
</feature>
<dbReference type="GO" id="GO:0005384">
    <property type="term" value="F:manganese ion transmembrane transporter activity"/>
    <property type="evidence" value="ECO:0007669"/>
    <property type="project" value="TreeGrafter"/>
</dbReference>